<dbReference type="EMBL" id="CP039351">
    <property type="protein sequence ID" value="QCE00572.1"/>
    <property type="molecule type" value="Genomic_DNA"/>
</dbReference>
<protein>
    <submittedName>
        <fullName evidence="1">Uncharacterized protein</fullName>
    </submittedName>
</protein>
<dbReference type="Proteomes" id="UP000501690">
    <property type="component" value="Linkage Group LG7"/>
</dbReference>
<dbReference type="AlphaFoldDB" id="A0A4D6MIZ8"/>
<name>A0A4D6MIZ8_VIGUN</name>
<accession>A0A4D6MIZ8</accession>
<organism evidence="1 2">
    <name type="scientific">Vigna unguiculata</name>
    <name type="common">Cowpea</name>
    <dbReference type="NCBI Taxonomy" id="3917"/>
    <lineage>
        <taxon>Eukaryota</taxon>
        <taxon>Viridiplantae</taxon>
        <taxon>Streptophyta</taxon>
        <taxon>Embryophyta</taxon>
        <taxon>Tracheophyta</taxon>
        <taxon>Spermatophyta</taxon>
        <taxon>Magnoliopsida</taxon>
        <taxon>eudicotyledons</taxon>
        <taxon>Gunneridae</taxon>
        <taxon>Pentapetalae</taxon>
        <taxon>rosids</taxon>
        <taxon>fabids</taxon>
        <taxon>Fabales</taxon>
        <taxon>Fabaceae</taxon>
        <taxon>Papilionoideae</taxon>
        <taxon>50 kb inversion clade</taxon>
        <taxon>NPAAA clade</taxon>
        <taxon>indigoferoid/millettioid clade</taxon>
        <taxon>Phaseoleae</taxon>
        <taxon>Vigna</taxon>
    </lineage>
</organism>
<keyword evidence="2" id="KW-1185">Reference proteome</keyword>
<sequence>MCTSTVAATTLLRPLSRHLRWFVTPIFPAPPFHAQPFLARPFHAPPSSFSRNCRIAVPPR</sequence>
<evidence type="ECO:0000313" key="2">
    <source>
        <dbReference type="Proteomes" id="UP000501690"/>
    </source>
</evidence>
<gene>
    <name evidence="1" type="ORF">DEO72_LG7g1862</name>
</gene>
<evidence type="ECO:0000313" key="1">
    <source>
        <dbReference type="EMBL" id="QCE00572.1"/>
    </source>
</evidence>
<proteinExistence type="predicted"/>
<reference evidence="1 2" key="1">
    <citation type="submission" date="2019-04" db="EMBL/GenBank/DDBJ databases">
        <title>An improved genome assembly and genetic linkage map for asparagus bean, Vigna unguiculata ssp. sesquipedialis.</title>
        <authorList>
            <person name="Xia Q."/>
            <person name="Zhang R."/>
            <person name="Dong Y."/>
        </authorList>
    </citation>
    <scope>NUCLEOTIDE SEQUENCE [LARGE SCALE GENOMIC DNA]</scope>
    <source>
        <tissue evidence="1">Leaf</tissue>
    </source>
</reference>